<reference evidence="2" key="1">
    <citation type="submission" date="2018-05" db="EMBL/GenBank/DDBJ databases">
        <title>Draft genome of Mucuna pruriens seed.</title>
        <authorList>
            <person name="Nnadi N.E."/>
            <person name="Vos R."/>
            <person name="Hasami M.H."/>
            <person name="Devisetty U.K."/>
            <person name="Aguiy J.C."/>
        </authorList>
    </citation>
    <scope>NUCLEOTIDE SEQUENCE [LARGE SCALE GENOMIC DNA]</scope>
    <source>
        <strain evidence="2">JCA_2017</strain>
    </source>
</reference>
<comment type="caution">
    <text evidence="2">The sequence shown here is derived from an EMBL/GenBank/DDBJ whole genome shotgun (WGS) entry which is preliminary data.</text>
</comment>
<feature type="non-terminal residue" evidence="2">
    <location>
        <position position="1"/>
    </location>
</feature>
<keyword evidence="3" id="KW-1185">Reference proteome</keyword>
<accession>A0A371HJZ5</accession>
<dbReference type="AlphaFoldDB" id="A0A371HJZ5"/>
<evidence type="ECO:0000313" key="3">
    <source>
        <dbReference type="Proteomes" id="UP000257109"/>
    </source>
</evidence>
<evidence type="ECO:0000256" key="1">
    <source>
        <dbReference type="SAM" id="Coils"/>
    </source>
</evidence>
<evidence type="ECO:0000313" key="2">
    <source>
        <dbReference type="EMBL" id="RDY03054.1"/>
    </source>
</evidence>
<feature type="coiled-coil region" evidence="1">
    <location>
        <begin position="34"/>
        <end position="61"/>
    </location>
</feature>
<name>A0A371HJZ5_MUCPR</name>
<dbReference type="EMBL" id="QJKJ01002396">
    <property type="protein sequence ID" value="RDY03054.1"/>
    <property type="molecule type" value="Genomic_DNA"/>
</dbReference>
<sequence>MVANLQEKSEEQVCLHDEATQRQEAAKICHCEVEKCHQEALRLAEEREAELRRQLEGIRSTRRKEDLAVRPQVVEERDVVTLKGWTRTRHESALP</sequence>
<protein>
    <submittedName>
        <fullName evidence="2">Uncharacterized protein</fullName>
    </submittedName>
</protein>
<dbReference type="Proteomes" id="UP000257109">
    <property type="component" value="Unassembled WGS sequence"/>
</dbReference>
<gene>
    <name evidence="2" type="ORF">CR513_13396</name>
</gene>
<proteinExistence type="predicted"/>
<keyword evidence="1" id="KW-0175">Coiled coil</keyword>
<organism evidence="2 3">
    <name type="scientific">Mucuna pruriens</name>
    <name type="common">Velvet bean</name>
    <name type="synonym">Dolichos pruriens</name>
    <dbReference type="NCBI Taxonomy" id="157652"/>
    <lineage>
        <taxon>Eukaryota</taxon>
        <taxon>Viridiplantae</taxon>
        <taxon>Streptophyta</taxon>
        <taxon>Embryophyta</taxon>
        <taxon>Tracheophyta</taxon>
        <taxon>Spermatophyta</taxon>
        <taxon>Magnoliopsida</taxon>
        <taxon>eudicotyledons</taxon>
        <taxon>Gunneridae</taxon>
        <taxon>Pentapetalae</taxon>
        <taxon>rosids</taxon>
        <taxon>fabids</taxon>
        <taxon>Fabales</taxon>
        <taxon>Fabaceae</taxon>
        <taxon>Papilionoideae</taxon>
        <taxon>50 kb inversion clade</taxon>
        <taxon>NPAAA clade</taxon>
        <taxon>indigoferoid/millettioid clade</taxon>
        <taxon>Phaseoleae</taxon>
        <taxon>Mucuna</taxon>
    </lineage>
</organism>